<gene>
    <name evidence="2" type="ORF">GCM10011517_29030</name>
</gene>
<reference evidence="2" key="2">
    <citation type="submission" date="2020-09" db="EMBL/GenBank/DDBJ databases">
        <authorList>
            <person name="Sun Q."/>
            <person name="Zhou Y."/>
        </authorList>
    </citation>
    <scope>NUCLEOTIDE SEQUENCE</scope>
    <source>
        <strain evidence="2">CGMCC 1.16012</strain>
    </source>
</reference>
<feature type="domain" description="Cupin type-2" evidence="1">
    <location>
        <begin position="33"/>
        <end position="99"/>
    </location>
</feature>
<name>A0A917AKU7_9RHOB</name>
<dbReference type="Pfam" id="PF07883">
    <property type="entry name" value="Cupin_2"/>
    <property type="match status" value="1"/>
</dbReference>
<dbReference type="Proteomes" id="UP000606730">
    <property type="component" value="Unassembled WGS sequence"/>
</dbReference>
<organism evidence="2 3">
    <name type="scientific">Actibacterium pelagium</name>
    <dbReference type="NCBI Taxonomy" id="2029103"/>
    <lineage>
        <taxon>Bacteria</taxon>
        <taxon>Pseudomonadati</taxon>
        <taxon>Pseudomonadota</taxon>
        <taxon>Alphaproteobacteria</taxon>
        <taxon>Rhodobacterales</taxon>
        <taxon>Roseobacteraceae</taxon>
        <taxon>Actibacterium</taxon>
    </lineage>
</organism>
<dbReference type="PANTHER" id="PTHR36440:SF1">
    <property type="entry name" value="PUTATIVE (AFU_ORTHOLOGUE AFUA_8G07350)-RELATED"/>
    <property type="match status" value="1"/>
</dbReference>
<evidence type="ECO:0000259" key="1">
    <source>
        <dbReference type="Pfam" id="PF07883"/>
    </source>
</evidence>
<dbReference type="Gene3D" id="2.60.120.10">
    <property type="entry name" value="Jelly Rolls"/>
    <property type="match status" value="1"/>
</dbReference>
<dbReference type="InterPro" id="IPR014710">
    <property type="entry name" value="RmlC-like_jellyroll"/>
</dbReference>
<dbReference type="RefSeq" id="WP_158221856.1">
    <property type="nucleotide sequence ID" value="NZ_BMKN01000002.1"/>
</dbReference>
<proteinExistence type="predicted"/>
<reference evidence="2" key="1">
    <citation type="journal article" date="2014" name="Int. J. Syst. Evol. Microbiol.">
        <title>Complete genome sequence of Corynebacterium casei LMG S-19264T (=DSM 44701T), isolated from a smear-ripened cheese.</title>
        <authorList>
            <consortium name="US DOE Joint Genome Institute (JGI-PGF)"/>
            <person name="Walter F."/>
            <person name="Albersmeier A."/>
            <person name="Kalinowski J."/>
            <person name="Ruckert C."/>
        </authorList>
    </citation>
    <scope>NUCLEOTIDE SEQUENCE</scope>
    <source>
        <strain evidence="2">CGMCC 1.16012</strain>
    </source>
</reference>
<accession>A0A917AKU7</accession>
<dbReference type="InterPro" id="IPR011051">
    <property type="entry name" value="RmlC_Cupin_sf"/>
</dbReference>
<dbReference type="AlphaFoldDB" id="A0A917AKU7"/>
<evidence type="ECO:0000313" key="2">
    <source>
        <dbReference type="EMBL" id="GGE59555.1"/>
    </source>
</evidence>
<dbReference type="EMBL" id="BMKN01000002">
    <property type="protein sequence ID" value="GGE59555.1"/>
    <property type="molecule type" value="Genomic_DNA"/>
</dbReference>
<dbReference type="SUPFAM" id="SSF51182">
    <property type="entry name" value="RmlC-like cupins"/>
    <property type="match status" value="1"/>
</dbReference>
<protein>
    <submittedName>
        <fullName evidence="2">Cupin</fullName>
    </submittedName>
</protein>
<sequence>MSGRTKAELENVTYACHLRGSETGGSIGIFESTDAPGYGPPRHIHHDADETFFILSGEVDFLCDGQVVERSVGQTLFVPRGTEHCFRVKGEYPARLLTIMTPGGFEEFFDAFKAKGLELPRDMEQIAKIALEFHCEFTGPPMEAA</sequence>
<comment type="caution">
    <text evidence="2">The sequence shown here is derived from an EMBL/GenBank/DDBJ whole genome shotgun (WGS) entry which is preliminary data.</text>
</comment>
<dbReference type="PANTHER" id="PTHR36440">
    <property type="entry name" value="PUTATIVE (AFU_ORTHOLOGUE AFUA_8G07350)-RELATED"/>
    <property type="match status" value="1"/>
</dbReference>
<dbReference type="InterPro" id="IPR053146">
    <property type="entry name" value="QDO-like"/>
</dbReference>
<keyword evidence="3" id="KW-1185">Reference proteome</keyword>
<dbReference type="InterPro" id="IPR013096">
    <property type="entry name" value="Cupin_2"/>
</dbReference>
<evidence type="ECO:0000313" key="3">
    <source>
        <dbReference type="Proteomes" id="UP000606730"/>
    </source>
</evidence>
<dbReference type="OrthoDB" id="9798709at2"/>